<evidence type="ECO:0000313" key="2">
    <source>
        <dbReference type="Proteomes" id="UP001057402"/>
    </source>
</evidence>
<protein>
    <submittedName>
        <fullName evidence="1">Uncharacterized protein</fullName>
    </submittedName>
</protein>
<proteinExistence type="predicted"/>
<comment type="caution">
    <text evidence="1">The sequence shown here is derived from an EMBL/GenBank/DDBJ whole genome shotgun (WGS) entry which is preliminary data.</text>
</comment>
<dbReference type="Proteomes" id="UP001057402">
    <property type="component" value="Chromosome 7"/>
</dbReference>
<accession>A0ACB9P739</accession>
<keyword evidence="2" id="KW-1185">Reference proteome</keyword>
<evidence type="ECO:0000313" key="1">
    <source>
        <dbReference type="EMBL" id="KAI4343216.1"/>
    </source>
</evidence>
<reference evidence="2" key="1">
    <citation type="journal article" date="2023" name="Front. Plant Sci.">
        <title>Chromosomal-level genome assembly of Melastoma candidum provides insights into trichome evolution.</title>
        <authorList>
            <person name="Zhong Y."/>
            <person name="Wu W."/>
            <person name="Sun C."/>
            <person name="Zou P."/>
            <person name="Liu Y."/>
            <person name="Dai S."/>
            <person name="Zhou R."/>
        </authorList>
    </citation>
    <scope>NUCLEOTIDE SEQUENCE [LARGE SCALE GENOMIC DNA]</scope>
</reference>
<gene>
    <name evidence="1" type="ORF">MLD38_027745</name>
</gene>
<organism evidence="1 2">
    <name type="scientific">Melastoma candidum</name>
    <dbReference type="NCBI Taxonomy" id="119954"/>
    <lineage>
        <taxon>Eukaryota</taxon>
        <taxon>Viridiplantae</taxon>
        <taxon>Streptophyta</taxon>
        <taxon>Embryophyta</taxon>
        <taxon>Tracheophyta</taxon>
        <taxon>Spermatophyta</taxon>
        <taxon>Magnoliopsida</taxon>
        <taxon>eudicotyledons</taxon>
        <taxon>Gunneridae</taxon>
        <taxon>Pentapetalae</taxon>
        <taxon>rosids</taxon>
        <taxon>malvids</taxon>
        <taxon>Myrtales</taxon>
        <taxon>Melastomataceae</taxon>
        <taxon>Melastomatoideae</taxon>
        <taxon>Melastomateae</taxon>
        <taxon>Melastoma</taxon>
    </lineage>
</organism>
<sequence length="454" mass="51053">MTPTVSYTYSIESIPPPEFKGFSSSLERLLSECHLARFEIEGIEYQACRAPVFDFWLSSAVAHRVPDITLALDDLSEYSIDSPSHALPVFFFAYPRVASLRLQRCDFSLCHRVSWNSLKVLRVGDVKMTDRLLDIVLNGTPALECLELARCWGMHHIRLCSNKLKELVIDGYADPRFQFSSSPLNDGVDTLVISAPHLLSLQILNVLYGKIKIRLHQVTSLVRATLDFVFLTDKELQRSAAINSSILIEELSHVNNLVIGTWLLMMLAFSWIPQIIYLNCRTLTLGGFLKGWEFLGLICPIRCGRDVEKLVIQFRGDNWPARYDALTFESRVWPWWSLARFWRNHLKTIEINGFRAKPGFLGMKIATYANTRTTQEARKGVGKAFIMAFRSGALMGFLLAASGLVLGYKSVIIPIFAIALAIYVSFSFAAMYGIAMAALGMLSTIATGLLEMDL</sequence>
<name>A0ACB9P739_9MYRT</name>
<dbReference type="EMBL" id="CM042886">
    <property type="protein sequence ID" value="KAI4343216.1"/>
    <property type="molecule type" value="Genomic_DNA"/>
</dbReference>